<keyword evidence="2" id="KW-1185">Reference proteome</keyword>
<dbReference type="STRING" id="38772.ENSGAGP00000005189"/>
<sequence length="114" mass="13022">SALPAAAQKSDMYQSQFLELHQRLLYAEKENKKRSHELSIVLDAIKRVVAERLNSTDGELTWGPSELKWKVLNLTSKLPLHLTNIHYYLPHLRDRENSLYPNVVIGQGRTGGKS</sequence>
<dbReference type="AlphaFoldDB" id="A0A452GT47"/>
<protein>
    <submittedName>
        <fullName evidence="1">Uncharacterized protein</fullName>
    </submittedName>
</protein>
<reference evidence="1" key="3">
    <citation type="submission" date="2025-09" db="UniProtKB">
        <authorList>
            <consortium name="Ensembl"/>
        </authorList>
    </citation>
    <scope>IDENTIFICATION</scope>
</reference>
<organism evidence="1 2">
    <name type="scientific">Gopherus agassizii</name>
    <name type="common">Agassiz's desert tortoise</name>
    <dbReference type="NCBI Taxonomy" id="38772"/>
    <lineage>
        <taxon>Eukaryota</taxon>
        <taxon>Metazoa</taxon>
        <taxon>Chordata</taxon>
        <taxon>Craniata</taxon>
        <taxon>Vertebrata</taxon>
        <taxon>Euteleostomi</taxon>
        <taxon>Archelosauria</taxon>
        <taxon>Testudinata</taxon>
        <taxon>Testudines</taxon>
        <taxon>Cryptodira</taxon>
        <taxon>Durocryptodira</taxon>
        <taxon>Testudinoidea</taxon>
        <taxon>Testudinidae</taxon>
        <taxon>Gopherus</taxon>
    </lineage>
</organism>
<dbReference type="Proteomes" id="UP000291020">
    <property type="component" value="Unassembled WGS sequence"/>
</dbReference>
<evidence type="ECO:0000313" key="2">
    <source>
        <dbReference type="Proteomes" id="UP000291020"/>
    </source>
</evidence>
<proteinExistence type="predicted"/>
<name>A0A452GT47_9SAUR</name>
<accession>A0A452GT47</accession>
<evidence type="ECO:0000313" key="1">
    <source>
        <dbReference type="Ensembl" id="ENSGAGP00000005189.1"/>
    </source>
</evidence>
<reference evidence="1" key="2">
    <citation type="submission" date="2025-08" db="UniProtKB">
        <authorList>
            <consortium name="Ensembl"/>
        </authorList>
    </citation>
    <scope>IDENTIFICATION</scope>
</reference>
<dbReference type="Ensembl" id="ENSGAGT00000006049.1">
    <property type="protein sequence ID" value="ENSGAGP00000005189.1"/>
    <property type="gene ID" value="ENSGAGG00000004216.1"/>
</dbReference>
<reference evidence="2" key="1">
    <citation type="journal article" date="2017" name="PLoS ONE">
        <title>The Agassiz's desert tortoise genome provides a resource for the conservation of a threatened species.</title>
        <authorList>
            <person name="Tollis M."/>
            <person name="DeNardo D.F."/>
            <person name="Cornelius J.A."/>
            <person name="Dolby G.A."/>
            <person name="Edwards T."/>
            <person name="Henen B.T."/>
            <person name="Karl A.E."/>
            <person name="Murphy R.W."/>
            <person name="Kusumi K."/>
        </authorList>
    </citation>
    <scope>NUCLEOTIDE SEQUENCE [LARGE SCALE GENOMIC DNA]</scope>
</reference>